<accession>A0A9D3XXA2</accession>
<name>A0A9D3XXA2_9SAUR</name>
<comment type="caution">
    <text evidence="2">The sequence shown here is derived from an EMBL/GenBank/DDBJ whole genome shotgun (WGS) entry which is preliminary data.</text>
</comment>
<sequence length="179" mass="19394">MDLHYGQERLACPEPPLARTWPWLDVRQPGFPSAWGWPGARPREPAPWTGQNREQVLARAAGGGHCRLGRSISALSTEQCPQLLPAASSRAARAWLEPASPPTPPILLRYTPHRCCPPWTLLPQHQRRGPSPPTRASAAAGLTAGHRPGGGWPCSRAVTGDPGILLTARAWLRPSSPWA</sequence>
<organism evidence="2 3">
    <name type="scientific">Mauremys mutica</name>
    <name type="common">yellowpond turtle</name>
    <dbReference type="NCBI Taxonomy" id="74926"/>
    <lineage>
        <taxon>Eukaryota</taxon>
        <taxon>Metazoa</taxon>
        <taxon>Chordata</taxon>
        <taxon>Craniata</taxon>
        <taxon>Vertebrata</taxon>
        <taxon>Euteleostomi</taxon>
        <taxon>Archelosauria</taxon>
        <taxon>Testudinata</taxon>
        <taxon>Testudines</taxon>
        <taxon>Cryptodira</taxon>
        <taxon>Durocryptodira</taxon>
        <taxon>Testudinoidea</taxon>
        <taxon>Geoemydidae</taxon>
        <taxon>Geoemydinae</taxon>
        <taxon>Mauremys</taxon>
    </lineage>
</organism>
<keyword evidence="3" id="KW-1185">Reference proteome</keyword>
<gene>
    <name evidence="2" type="ORF">KIL84_019895</name>
</gene>
<dbReference type="EMBL" id="JAHDVG010000463">
    <property type="protein sequence ID" value="KAH1187146.1"/>
    <property type="molecule type" value="Genomic_DNA"/>
</dbReference>
<evidence type="ECO:0000313" key="2">
    <source>
        <dbReference type="EMBL" id="KAH1187146.1"/>
    </source>
</evidence>
<dbReference type="AlphaFoldDB" id="A0A9D3XXA2"/>
<dbReference type="Proteomes" id="UP000827986">
    <property type="component" value="Unassembled WGS sequence"/>
</dbReference>
<evidence type="ECO:0000256" key="1">
    <source>
        <dbReference type="SAM" id="MobiDB-lite"/>
    </source>
</evidence>
<protein>
    <submittedName>
        <fullName evidence="2">Uncharacterized protein</fullName>
    </submittedName>
</protein>
<evidence type="ECO:0000313" key="3">
    <source>
        <dbReference type="Proteomes" id="UP000827986"/>
    </source>
</evidence>
<reference evidence="2" key="1">
    <citation type="submission" date="2021-09" db="EMBL/GenBank/DDBJ databases">
        <title>The genome of Mauremys mutica provides insights into the evolution of semi-aquatic lifestyle.</title>
        <authorList>
            <person name="Gong S."/>
            <person name="Gao Y."/>
        </authorList>
    </citation>
    <scope>NUCLEOTIDE SEQUENCE</scope>
    <source>
        <strain evidence="2">MM-2020</strain>
        <tissue evidence="2">Muscle</tissue>
    </source>
</reference>
<feature type="region of interest" description="Disordered" evidence="1">
    <location>
        <begin position="123"/>
        <end position="153"/>
    </location>
</feature>
<proteinExistence type="predicted"/>